<organism evidence="1 2">
    <name type="scientific">Tanacetum coccineum</name>
    <dbReference type="NCBI Taxonomy" id="301880"/>
    <lineage>
        <taxon>Eukaryota</taxon>
        <taxon>Viridiplantae</taxon>
        <taxon>Streptophyta</taxon>
        <taxon>Embryophyta</taxon>
        <taxon>Tracheophyta</taxon>
        <taxon>Spermatophyta</taxon>
        <taxon>Magnoliopsida</taxon>
        <taxon>eudicotyledons</taxon>
        <taxon>Gunneridae</taxon>
        <taxon>Pentapetalae</taxon>
        <taxon>asterids</taxon>
        <taxon>campanulids</taxon>
        <taxon>Asterales</taxon>
        <taxon>Asteraceae</taxon>
        <taxon>Asteroideae</taxon>
        <taxon>Anthemideae</taxon>
        <taxon>Anthemidinae</taxon>
        <taxon>Tanacetum</taxon>
    </lineage>
</organism>
<reference evidence="1" key="1">
    <citation type="journal article" date="2022" name="Int. J. Mol. Sci.">
        <title>Draft Genome of Tanacetum Coccineum: Genomic Comparison of Closely Related Tanacetum-Family Plants.</title>
        <authorList>
            <person name="Yamashiro T."/>
            <person name="Shiraishi A."/>
            <person name="Nakayama K."/>
            <person name="Satake H."/>
        </authorList>
    </citation>
    <scope>NUCLEOTIDE SEQUENCE</scope>
</reference>
<comment type="caution">
    <text evidence="1">The sequence shown here is derived from an EMBL/GenBank/DDBJ whole genome shotgun (WGS) entry which is preliminary data.</text>
</comment>
<protein>
    <submittedName>
        <fullName evidence="1">Uncharacterized protein</fullName>
    </submittedName>
</protein>
<accession>A0ABQ5HF17</accession>
<dbReference type="PANTHER" id="PTHR46503">
    <property type="entry name" value="INTER-ALPHA-TRYPSIN INHIBITOR HEAVY CHAIN-LIKE PROTEIN"/>
    <property type="match status" value="1"/>
</dbReference>
<keyword evidence="2" id="KW-1185">Reference proteome</keyword>
<evidence type="ECO:0000313" key="2">
    <source>
        <dbReference type="Proteomes" id="UP001151760"/>
    </source>
</evidence>
<dbReference type="EMBL" id="BQNB010019493">
    <property type="protein sequence ID" value="GJT85887.1"/>
    <property type="molecule type" value="Genomic_DNA"/>
</dbReference>
<gene>
    <name evidence="1" type="ORF">Tco_1067604</name>
</gene>
<dbReference type="Proteomes" id="UP001151760">
    <property type="component" value="Unassembled WGS sequence"/>
</dbReference>
<proteinExistence type="predicted"/>
<name>A0ABQ5HF17_9ASTR</name>
<sequence>MGNSCYIIQKSELFVQDVPTHEDPQEIAWRALDKSMKHISNRKSHEISRTETYSAHTALLILMRNPKEIEKDQYNEFYKNTFNEFLGPLANNQKLAKDTPKTDVSFDNSRDLCYERALIVCGRYKGDLPNTLKLRGIRADMTNSTIDIDVQQANDIPLIKILAKNQIDSYTTQAWFSQDKELEYNVAKISLETGTVSEYTHMVLLKTEPQAITSKSGKKRYLNEQAVMKQKADSSRGVYEFSDLNPYVGHPDPMREGPELFHKGLLSETDLALVAEAILVFVRLKNVGRLEFFVRARNHSTVLWGLAGLDWVFGASFYLFLKSKLQFIYLLFVSGQRSQGLEREELAQNGCNGEWGSQGGKIQIRKALGRTYIAFAVEEATKVKRTRKALLGITMRRMKLEVSFNGGKVINYISNAAHFVIMSFPGFHVEFDTIVKSNGQMKSEQDTMLAQAQQHIAMHKMALQIDGFNLPGAGLMNDDDLFHVKVVSADDLLDDGEYEDILEDMREGGKFGKGVLKIVSKKEDKQMGQAGRMSPKAYNVLSMHA</sequence>
<reference evidence="1" key="2">
    <citation type="submission" date="2022-01" db="EMBL/GenBank/DDBJ databases">
        <authorList>
            <person name="Yamashiro T."/>
            <person name="Shiraishi A."/>
            <person name="Satake H."/>
            <person name="Nakayama K."/>
        </authorList>
    </citation>
    <scope>NUCLEOTIDE SEQUENCE</scope>
</reference>
<dbReference type="PANTHER" id="PTHR46503:SF8">
    <property type="entry name" value="VON WILLEBRAND FACTOR, TYPE A-RELATED"/>
    <property type="match status" value="1"/>
</dbReference>
<evidence type="ECO:0000313" key="1">
    <source>
        <dbReference type="EMBL" id="GJT85887.1"/>
    </source>
</evidence>